<dbReference type="EMBL" id="JADOES010000026">
    <property type="protein sequence ID" value="MBT9316439.1"/>
    <property type="molecule type" value="Genomic_DNA"/>
</dbReference>
<dbReference type="Pfam" id="PF05729">
    <property type="entry name" value="NACHT"/>
    <property type="match status" value="1"/>
</dbReference>
<dbReference type="PANTHER" id="PTHR46844">
    <property type="entry name" value="SLR5058 PROTEIN"/>
    <property type="match status" value="1"/>
</dbReference>
<dbReference type="AlphaFoldDB" id="A0A947DHH8"/>
<organism evidence="2 3">
    <name type="scientific">Leptothoe spongobia TAU-MAC 1115</name>
    <dbReference type="NCBI Taxonomy" id="1967444"/>
    <lineage>
        <taxon>Bacteria</taxon>
        <taxon>Bacillati</taxon>
        <taxon>Cyanobacteriota</taxon>
        <taxon>Cyanophyceae</taxon>
        <taxon>Nodosilineales</taxon>
        <taxon>Cymatolegaceae</taxon>
        <taxon>Leptothoe</taxon>
        <taxon>Leptothoe spongobia</taxon>
    </lineage>
</organism>
<dbReference type="InterPro" id="IPR007111">
    <property type="entry name" value="NACHT_NTPase"/>
</dbReference>
<dbReference type="Proteomes" id="UP000717364">
    <property type="component" value="Unassembled WGS sequence"/>
</dbReference>
<name>A0A947DHH8_9CYAN</name>
<sequence>MSNQILSVKPIINYPSLAQIGQTYLMTIDLQPEEDSDWQLEEEEYPVYCSVSSEAFESRAIGEPIITMHCFGGSYGAKSFLLKANKIGQAEDILITFRNKWGAPIKSIELKKIRVISKVIKDQDRILLENSFFDDSNYSDESSNHAIDYISDIFIEFGLTNTVTAVEGLRDQVYQASQKFIGIYIRRHGFVKILSMETPVSIHNIYTTVNILDDSNLSFSSVSELERAYRQSQSRRFSTRIDARKSGFEIANEFQFLTILGGPGTGKSTLLRQIGIKAIQGDNKVYNHEQIPILIELKRLSESPINLLNEITREFEVAGFPKIEEALVNLLKAGKLLILLDGLDEVPIRNLDEIIKNIQDFVEVYDKNRFIISCRTAAYQSSFNRFTDVAIASFDDEQISQFIENWFTSSPNEKTTKAKDLWRLLQQPKSLSIKELANSPLLLTFICLVYGHTNDFPINRSRLYQRAIFILLEEWAAQKRVHGDPIYEGLYSDLELYMLSKIAYTNFKDDKLFFARQEIVTQIQEFLTDTLNAPKFIDGSAVLRAIEIQQGFLVERAVNVYSFSHLTLQEYLAAKHIIDNVLIEQMIESHIDDQRWREIFFIISELLSTPAAINKLLLNTEKKILSYGYSEKLKTLLNWAEHITSNVEGDYMSSARRVIAIFVVLCIDRVQKLQLIQQSQSIPENAEDIEIANQVFKLAKRLGLSLNLSSLDSSVFLHSLNLQNSIVFLSDFATAIEEASIFNIDIDLASLGNTLTALKEQESRIYQQDDSLLRSLVRQALDNWFETISLERNLINLSTEDYTALKHLIYMNSLMLDMKTSAEFANQSDWPEIEQLGWTEIEKRIFTGNLS</sequence>
<proteinExistence type="predicted"/>
<keyword evidence="3" id="KW-1185">Reference proteome</keyword>
<protein>
    <submittedName>
        <fullName evidence="2">NACHT domain-containing protein</fullName>
    </submittedName>
</protein>
<feature type="domain" description="NACHT" evidence="1">
    <location>
        <begin position="255"/>
        <end position="378"/>
    </location>
</feature>
<gene>
    <name evidence="2" type="ORF">IXB50_13485</name>
</gene>
<reference evidence="2" key="1">
    <citation type="submission" date="2020-11" db="EMBL/GenBank/DDBJ databases">
        <authorList>
            <person name="Konstantinou D."/>
            <person name="Gkelis S."/>
            <person name="Popin R."/>
            <person name="Fewer D."/>
            <person name="Sivonen K."/>
        </authorList>
    </citation>
    <scope>NUCLEOTIDE SEQUENCE</scope>
    <source>
        <strain evidence="2">TAU-MAC 1115</strain>
    </source>
</reference>
<dbReference type="InterPro" id="IPR027417">
    <property type="entry name" value="P-loop_NTPase"/>
</dbReference>
<evidence type="ECO:0000313" key="2">
    <source>
        <dbReference type="EMBL" id="MBT9316439.1"/>
    </source>
</evidence>
<dbReference type="Gene3D" id="3.40.50.300">
    <property type="entry name" value="P-loop containing nucleotide triphosphate hydrolases"/>
    <property type="match status" value="1"/>
</dbReference>
<reference evidence="2" key="2">
    <citation type="journal article" date="2021" name="Mar. Drugs">
        <title>Genome Reduction and Secondary Metabolism of the Marine Sponge-Associated Cyanobacterium Leptothoe.</title>
        <authorList>
            <person name="Konstantinou D."/>
            <person name="Popin R.V."/>
            <person name="Fewer D.P."/>
            <person name="Sivonen K."/>
            <person name="Gkelis S."/>
        </authorList>
    </citation>
    <scope>NUCLEOTIDE SEQUENCE</scope>
    <source>
        <strain evidence="2">TAU-MAC 1115</strain>
    </source>
</reference>
<evidence type="ECO:0000259" key="1">
    <source>
        <dbReference type="PROSITE" id="PS50837"/>
    </source>
</evidence>
<dbReference type="SUPFAM" id="SSF52540">
    <property type="entry name" value="P-loop containing nucleoside triphosphate hydrolases"/>
    <property type="match status" value="1"/>
</dbReference>
<evidence type="ECO:0000313" key="3">
    <source>
        <dbReference type="Proteomes" id="UP000717364"/>
    </source>
</evidence>
<accession>A0A947DHH8</accession>
<dbReference type="PANTHER" id="PTHR46844:SF1">
    <property type="entry name" value="SLR5058 PROTEIN"/>
    <property type="match status" value="1"/>
</dbReference>
<comment type="caution">
    <text evidence="2">The sequence shown here is derived from an EMBL/GenBank/DDBJ whole genome shotgun (WGS) entry which is preliminary data.</text>
</comment>
<dbReference type="PROSITE" id="PS50837">
    <property type="entry name" value="NACHT"/>
    <property type="match status" value="1"/>
</dbReference>